<dbReference type="AlphaFoldDB" id="A0A560DJN7"/>
<feature type="region of interest" description="Disordered" evidence="1">
    <location>
        <begin position="1"/>
        <end position="38"/>
    </location>
</feature>
<sequence>MEINQINRTFKPPPQTPRAPRQRSYGGIGNYSPFFFPS</sequence>
<comment type="caution">
    <text evidence="2">The sequence shown here is derived from an EMBL/GenBank/DDBJ whole genome shotgun (WGS) entry which is preliminary data.</text>
</comment>
<proteinExistence type="predicted"/>
<dbReference type="Proteomes" id="UP000319949">
    <property type="component" value="Unassembled WGS sequence"/>
</dbReference>
<keyword evidence="3" id="KW-1185">Reference proteome</keyword>
<protein>
    <submittedName>
        <fullName evidence="2">Uncharacterized protein</fullName>
    </submittedName>
</protein>
<dbReference type="EMBL" id="VITK01000006">
    <property type="protein sequence ID" value="TWA97321.1"/>
    <property type="molecule type" value="Genomic_DNA"/>
</dbReference>
<name>A0A560DJN7_9BRAD</name>
<gene>
    <name evidence="2" type="ORF">FBZ96_106376</name>
</gene>
<organism evidence="2 3">
    <name type="scientific">Bradyrhizobium stylosanthis</name>
    <dbReference type="NCBI Taxonomy" id="1803665"/>
    <lineage>
        <taxon>Bacteria</taxon>
        <taxon>Pseudomonadati</taxon>
        <taxon>Pseudomonadota</taxon>
        <taxon>Alphaproteobacteria</taxon>
        <taxon>Hyphomicrobiales</taxon>
        <taxon>Nitrobacteraceae</taxon>
        <taxon>Bradyrhizobium</taxon>
    </lineage>
</organism>
<reference evidence="2 3" key="1">
    <citation type="submission" date="2019-06" db="EMBL/GenBank/DDBJ databases">
        <title>Genomic Encyclopedia of Type Strains, Phase IV (KMG-V): Genome sequencing to study the core and pangenomes of soil and plant-associated prokaryotes.</title>
        <authorList>
            <person name="Whitman W."/>
        </authorList>
    </citation>
    <scope>NUCLEOTIDE SEQUENCE [LARGE SCALE GENOMIC DNA]</scope>
    <source>
        <strain evidence="2 3">BR 510</strain>
    </source>
</reference>
<accession>A0A560DJN7</accession>
<evidence type="ECO:0000313" key="2">
    <source>
        <dbReference type="EMBL" id="TWA97321.1"/>
    </source>
</evidence>
<evidence type="ECO:0000256" key="1">
    <source>
        <dbReference type="SAM" id="MobiDB-lite"/>
    </source>
</evidence>
<evidence type="ECO:0000313" key="3">
    <source>
        <dbReference type="Proteomes" id="UP000319949"/>
    </source>
</evidence>